<gene>
    <name evidence="2" type="ORF">LCGC14_2671360</name>
</gene>
<keyword evidence="1" id="KW-1133">Transmembrane helix</keyword>
<proteinExistence type="predicted"/>
<feature type="non-terminal residue" evidence="2">
    <location>
        <position position="1"/>
    </location>
</feature>
<evidence type="ECO:0000313" key="2">
    <source>
        <dbReference type="EMBL" id="KKK95582.1"/>
    </source>
</evidence>
<organism evidence="2">
    <name type="scientific">marine sediment metagenome</name>
    <dbReference type="NCBI Taxonomy" id="412755"/>
    <lineage>
        <taxon>unclassified sequences</taxon>
        <taxon>metagenomes</taxon>
        <taxon>ecological metagenomes</taxon>
    </lineage>
</organism>
<feature type="transmembrane region" description="Helical" evidence="1">
    <location>
        <begin position="327"/>
        <end position="351"/>
    </location>
</feature>
<protein>
    <submittedName>
        <fullName evidence="2">Uncharacterized protein</fullName>
    </submittedName>
</protein>
<reference evidence="2" key="1">
    <citation type="journal article" date="2015" name="Nature">
        <title>Complex archaea that bridge the gap between prokaryotes and eukaryotes.</title>
        <authorList>
            <person name="Spang A."/>
            <person name="Saw J.H."/>
            <person name="Jorgensen S.L."/>
            <person name="Zaremba-Niedzwiedzka K."/>
            <person name="Martijn J."/>
            <person name="Lind A.E."/>
            <person name="van Eijk R."/>
            <person name="Schleper C."/>
            <person name="Guy L."/>
            <person name="Ettema T.J."/>
        </authorList>
    </citation>
    <scope>NUCLEOTIDE SEQUENCE</scope>
</reference>
<name>A0A0F8ZNY8_9ZZZZ</name>
<comment type="caution">
    <text evidence="2">The sequence shown here is derived from an EMBL/GenBank/DDBJ whole genome shotgun (WGS) entry which is preliminary data.</text>
</comment>
<evidence type="ECO:0000256" key="1">
    <source>
        <dbReference type="SAM" id="Phobius"/>
    </source>
</evidence>
<feature type="transmembrane region" description="Helical" evidence="1">
    <location>
        <begin position="358"/>
        <end position="376"/>
    </location>
</feature>
<accession>A0A0F8ZNY8</accession>
<dbReference type="EMBL" id="LAZR01046849">
    <property type="protein sequence ID" value="KKK95582.1"/>
    <property type="molecule type" value="Genomic_DNA"/>
</dbReference>
<sequence length="421" mass="48768">DDTELSDGVARTPFDNDNNKYFVEATDHVLNYSDSWSSTEFTQIDHTGTINFLLNQEQPFADNYVVNDLYGLQDKTFYIEIWAGYRNCSYSRANGFFKLFTGLCYGGTINYQYGKIIMSCKIVDYTAILEDQLFVNSPFFDGMRDINAIDEILKMTGFRYKGVFDPGSLVNVLNNSPDVDNNSTYHHIDGRIFKFQKYALPSGYNRLDQPMFKFDMGTNFLDGIRQITKKSTKVFFFDQMGIAHYESIADLVKEDFLGKMPLEPLYKFTTNPEIFPGQMIFDKIEHNYTVEDVYNHIRIISNTPDFKPLFFDDLNWNAVENPDTEGFIGFLKFILALIFWFSCLSFPFYIFPESLRNIITLNPLFHIFEALRLSWIENNVLLSITSHPFSFLTIILGAIFLPLIGAIIFNKIYKKYGIVGY</sequence>
<feature type="transmembrane region" description="Helical" evidence="1">
    <location>
        <begin position="388"/>
        <end position="409"/>
    </location>
</feature>
<keyword evidence="1" id="KW-0812">Transmembrane</keyword>
<dbReference type="AlphaFoldDB" id="A0A0F8ZNY8"/>
<keyword evidence="1" id="KW-0472">Membrane</keyword>